<keyword evidence="1" id="KW-0812">Transmembrane</keyword>
<dbReference type="PANTHER" id="PTHR42709">
    <property type="entry name" value="ALKALINE PHOSPHATASE LIKE PROTEIN"/>
    <property type="match status" value="1"/>
</dbReference>
<feature type="transmembrane region" description="Helical" evidence="1">
    <location>
        <begin position="105"/>
        <end position="125"/>
    </location>
</feature>
<evidence type="ECO:0000256" key="1">
    <source>
        <dbReference type="SAM" id="Phobius"/>
    </source>
</evidence>
<dbReference type="InterPro" id="IPR051311">
    <property type="entry name" value="DedA_domain"/>
</dbReference>
<reference evidence="3" key="1">
    <citation type="submission" date="2018-05" db="EMBL/GenBank/DDBJ databases">
        <authorList>
            <person name="Lanie J.A."/>
            <person name="Ng W.-L."/>
            <person name="Kazmierczak K.M."/>
            <person name="Andrzejewski T.M."/>
            <person name="Davidsen T.M."/>
            <person name="Wayne K.J."/>
            <person name="Tettelin H."/>
            <person name="Glass J.I."/>
            <person name="Rusch D."/>
            <person name="Podicherti R."/>
            <person name="Tsui H.-C.T."/>
            <person name="Winkler M.E."/>
        </authorList>
    </citation>
    <scope>NUCLEOTIDE SEQUENCE</scope>
</reference>
<dbReference type="AlphaFoldDB" id="A0A381T206"/>
<dbReference type="InterPro" id="IPR032816">
    <property type="entry name" value="VTT_dom"/>
</dbReference>
<dbReference type="PANTHER" id="PTHR42709:SF4">
    <property type="entry name" value="INNER MEMBRANE PROTEIN YQAA"/>
    <property type="match status" value="1"/>
</dbReference>
<proteinExistence type="predicted"/>
<gene>
    <name evidence="3" type="ORF">METZ01_LOCUS60547</name>
</gene>
<keyword evidence="1" id="KW-0472">Membrane</keyword>
<accession>A0A381T206</accession>
<keyword evidence="1" id="KW-1133">Transmembrane helix</keyword>
<feature type="transmembrane region" description="Helical" evidence="1">
    <location>
        <begin position="25"/>
        <end position="47"/>
    </location>
</feature>
<organism evidence="3">
    <name type="scientific">marine metagenome</name>
    <dbReference type="NCBI Taxonomy" id="408172"/>
    <lineage>
        <taxon>unclassified sequences</taxon>
        <taxon>metagenomes</taxon>
        <taxon>ecological metagenomes</taxon>
    </lineage>
</organism>
<dbReference type="Pfam" id="PF09335">
    <property type="entry name" value="VTT_dom"/>
    <property type="match status" value="1"/>
</dbReference>
<evidence type="ECO:0000259" key="2">
    <source>
        <dbReference type="Pfam" id="PF09335"/>
    </source>
</evidence>
<sequence>MVIVIAAIAIGLLYRDYFGATHVGYGAVALSSLVASAGLLIPVPALATACLTATKLSPFLVSVIAATSESVGELSGYYLGYTNRDVLSRSRMYQRFERWMRRRNWLLLLVVSLVPNPIFDIVGIAAGSLRYPVMGFLAVVWSGKLFKWLAIAYTCSAGSEWLMDLLSGL</sequence>
<feature type="domain" description="VTT" evidence="2">
    <location>
        <begin position="51"/>
        <end position="154"/>
    </location>
</feature>
<evidence type="ECO:0000313" key="3">
    <source>
        <dbReference type="EMBL" id="SVA07693.1"/>
    </source>
</evidence>
<dbReference type="EMBL" id="UINC01003598">
    <property type="protein sequence ID" value="SVA07693.1"/>
    <property type="molecule type" value="Genomic_DNA"/>
</dbReference>
<protein>
    <recommendedName>
        <fullName evidence="2">VTT domain-containing protein</fullName>
    </recommendedName>
</protein>
<name>A0A381T206_9ZZZZ</name>